<evidence type="ECO:0000313" key="2">
    <source>
        <dbReference type="Proteomes" id="UP001159363"/>
    </source>
</evidence>
<dbReference type="Proteomes" id="UP001159363">
    <property type="component" value="Chromosome 3"/>
</dbReference>
<proteinExistence type="predicted"/>
<comment type="caution">
    <text evidence="1">The sequence shown here is derived from an EMBL/GenBank/DDBJ whole genome shotgun (WGS) entry which is preliminary data.</text>
</comment>
<reference evidence="1 2" key="1">
    <citation type="submission" date="2023-02" db="EMBL/GenBank/DDBJ databases">
        <title>LHISI_Scaffold_Assembly.</title>
        <authorList>
            <person name="Stuart O.P."/>
            <person name="Cleave R."/>
            <person name="Magrath M.J.L."/>
            <person name="Mikheyev A.S."/>
        </authorList>
    </citation>
    <scope>NUCLEOTIDE SEQUENCE [LARGE SCALE GENOMIC DNA]</scope>
    <source>
        <strain evidence="1">Daus_M_001</strain>
        <tissue evidence="1">Leg muscle</tissue>
    </source>
</reference>
<protein>
    <submittedName>
        <fullName evidence="1">Uncharacterized protein</fullName>
    </submittedName>
</protein>
<accession>A0ABQ9I206</accession>
<evidence type="ECO:0000313" key="1">
    <source>
        <dbReference type="EMBL" id="KAJ8890687.1"/>
    </source>
</evidence>
<keyword evidence="2" id="KW-1185">Reference proteome</keyword>
<organism evidence="1 2">
    <name type="scientific">Dryococelus australis</name>
    <dbReference type="NCBI Taxonomy" id="614101"/>
    <lineage>
        <taxon>Eukaryota</taxon>
        <taxon>Metazoa</taxon>
        <taxon>Ecdysozoa</taxon>
        <taxon>Arthropoda</taxon>
        <taxon>Hexapoda</taxon>
        <taxon>Insecta</taxon>
        <taxon>Pterygota</taxon>
        <taxon>Neoptera</taxon>
        <taxon>Polyneoptera</taxon>
        <taxon>Phasmatodea</taxon>
        <taxon>Verophasmatodea</taxon>
        <taxon>Anareolatae</taxon>
        <taxon>Phasmatidae</taxon>
        <taxon>Eurycanthinae</taxon>
        <taxon>Dryococelus</taxon>
    </lineage>
</organism>
<gene>
    <name evidence="1" type="ORF">PR048_010196</name>
</gene>
<dbReference type="EMBL" id="JARBHB010000003">
    <property type="protein sequence ID" value="KAJ8890687.1"/>
    <property type="molecule type" value="Genomic_DNA"/>
</dbReference>
<sequence>MQRIFFKSFYIATLNISNVNITVSEVIPTINGVQRNMIYSSSFCFRSIESNTMFAIATLLDPRFKKTVFTEPRACASANQHLIED</sequence>
<name>A0ABQ9I206_9NEOP</name>